<dbReference type="Ensembl" id="ENSDCDT00010051111.1">
    <property type="protein sequence ID" value="ENSDCDP00010041167.1"/>
    <property type="gene ID" value="ENSDCDG00010026174.1"/>
</dbReference>
<reference evidence="3" key="3">
    <citation type="submission" date="2025-09" db="UniProtKB">
        <authorList>
            <consortium name="Ensembl"/>
        </authorList>
    </citation>
    <scope>IDENTIFICATION</scope>
</reference>
<dbReference type="Gene3D" id="2.30.30.190">
    <property type="entry name" value="CAP Gly-rich-like domain"/>
    <property type="match status" value="1"/>
</dbReference>
<reference evidence="3 4" key="1">
    <citation type="submission" date="2020-06" db="EMBL/GenBank/DDBJ databases">
        <authorList>
            <consortium name="Wellcome Sanger Institute Data Sharing"/>
        </authorList>
    </citation>
    <scope>NUCLEOTIDE SEQUENCE [LARGE SCALE GENOMIC DNA]</scope>
</reference>
<feature type="compositionally biased region" description="Polar residues" evidence="1">
    <location>
        <begin position="225"/>
        <end position="235"/>
    </location>
</feature>
<dbReference type="GeneTree" id="ENSGT00990000203803"/>
<dbReference type="SMART" id="SM01052">
    <property type="entry name" value="CAP_GLY"/>
    <property type="match status" value="1"/>
</dbReference>
<dbReference type="InterPro" id="IPR036859">
    <property type="entry name" value="CAP-Gly_dom_sf"/>
</dbReference>
<evidence type="ECO:0000313" key="3">
    <source>
        <dbReference type="Ensembl" id="ENSDCDP00010041167.1"/>
    </source>
</evidence>
<dbReference type="GeneID" id="114790919"/>
<feature type="domain" description="CAP-Gly" evidence="2">
    <location>
        <begin position="278"/>
        <end position="321"/>
    </location>
</feature>
<gene>
    <name evidence="3" type="primary">LOC114790919</name>
</gene>
<dbReference type="RefSeq" id="XP_028837188.1">
    <property type="nucleotide sequence ID" value="XM_028981355.1"/>
</dbReference>
<feature type="region of interest" description="Disordered" evidence="1">
    <location>
        <begin position="66"/>
        <end position="97"/>
    </location>
</feature>
<reference evidence="3" key="2">
    <citation type="submission" date="2025-08" db="UniProtKB">
        <authorList>
            <consortium name="Ensembl"/>
        </authorList>
    </citation>
    <scope>IDENTIFICATION</scope>
</reference>
<sequence>MEIFTLQGNISGIFIPTRTFTRHTWPKGTTGMVTDVLWTAVVWTLKGLLCMCRFFWVSPYHAINSSPKGSYETSNFPEEKQTTAGPQKKGRPERSNVLHTRLSAAEEEIHTLKSQIAGERVSWEKRFIELQRRQQDLRDQLVSETLTRPCVFLREDVMDVSGDLFHESEVEKNGLRFEEKDQECSSGMQPFCPVERTDLRPLKRHDFNSSVSGSQVSSTSAFGSRSPSVSTSAGSWRSGGRPHRVFVPHSPLDLRLGHRVRVLLPSGQISTGSLRYVGHLESSEGFYLGVELEQADHGQQTGVHQGHCYFECKPGHGAFVSFNKLLMAWE</sequence>
<keyword evidence="4" id="KW-1185">Reference proteome</keyword>
<feature type="region of interest" description="Disordered" evidence="1">
    <location>
        <begin position="207"/>
        <end position="236"/>
    </location>
</feature>
<dbReference type="SUPFAM" id="SSF74924">
    <property type="entry name" value="Cap-Gly domain"/>
    <property type="match status" value="1"/>
</dbReference>
<protein>
    <recommendedName>
        <fullName evidence="2">CAP-Gly domain-containing protein</fullName>
    </recommendedName>
</protein>
<dbReference type="AlphaFoldDB" id="A0AAY4D6M7"/>
<organism evidence="3 4">
    <name type="scientific">Denticeps clupeoides</name>
    <name type="common">denticle herring</name>
    <dbReference type="NCBI Taxonomy" id="299321"/>
    <lineage>
        <taxon>Eukaryota</taxon>
        <taxon>Metazoa</taxon>
        <taxon>Chordata</taxon>
        <taxon>Craniata</taxon>
        <taxon>Vertebrata</taxon>
        <taxon>Euteleostomi</taxon>
        <taxon>Actinopterygii</taxon>
        <taxon>Neopterygii</taxon>
        <taxon>Teleostei</taxon>
        <taxon>Clupei</taxon>
        <taxon>Clupeiformes</taxon>
        <taxon>Denticipitoidei</taxon>
        <taxon>Denticipitidae</taxon>
        <taxon>Denticeps</taxon>
    </lineage>
</organism>
<name>A0AAY4D6M7_9TELE</name>
<dbReference type="Proteomes" id="UP000694580">
    <property type="component" value="Chromosome 5"/>
</dbReference>
<feature type="compositionally biased region" description="Polar residues" evidence="1">
    <location>
        <begin position="66"/>
        <end position="76"/>
    </location>
</feature>
<dbReference type="InterPro" id="IPR000938">
    <property type="entry name" value="CAP-Gly_domain"/>
</dbReference>
<dbReference type="PROSITE" id="PS50245">
    <property type="entry name" value="CAP_GLY_2"/>
    <property type="match status" value="1"/>
</dbReference>
<evidence type="ECO:0000313" key="4">
    <source>
        <dbReference type="Proteomes" id="UP000694580"/>
    </source>
</evidence>
<accession>A0AAY4D6M7</accession>
<evidence type="ECO:0000259" key="2">
    <source>
        <dbReference type="PROSITE" id="PS50245"/>
    </source>
</evidence>
<proteinExistence type="predicted"/>
<feature type="compositionally biased region" description="Low complexity" evidence="1">
    <location>
        <begin position="209"/>
        <end position="224"/>
    </location>
</feature>
<dbReference type="Pfam" id="PF01302">
    <property type="entry name" value="CAP_GLY"/>
    <property type="match status" value="1"/>
</dbReference>
<evidence type="ECO:0000256" key="1">
    <source>
        <dbReference type="SAM" id="MobiDB-lite"/>
    </source>
</evidence>